<evidence type="ECO:0000313" key="3">
    <source>
        <dbReference type="EMBL" id="KAB8301745.1"/>
    </source>
</evidence>
<organism evidence="3 4">
    <name type="scientific">Bifidobacterium apri</name>
    <dbReference type="NCBI Taxonomy" id="1769423"/>
    <lineage>
        <taxon>Bacteria</taxon>
        <taxon>Bacillati</taxon>
        <taxon>Actinomycetota</taxon>
        <taxon>Actinomycetes</taxon>
        <taxon>Bifidobacteriales</taxon>
        <taxon>Bifidobacteriaceae</taxon>
        <taxon>Bifidobacterium</taxon>
    </lineage>
</organism>
<keyword evidence="1" id="KW-1133">Transmembrane helix</keyword>
<feature type="chain" id="PRO_5039518605" evidence="2">
    <location>
        <begin position="27"/>
        <end position="741"/>
    </location>
</feature>
<dbReference type="EMBL" id="WBSO01000001">
    <property type="protein sequence ID" value="KAB8301745.1"/>
    <property type="molecule type" value="Genomic_DNA"/>
</dbReference>
<feature type="transmembrane region" description="Helical" evidence="1">
    <location>
        <begin position="333"/>
        <end position="355"/>
    </location>
</feature>
<proteinExistence type="predicted"/>
<evidence type="ECO:0000256" key="2">
    <source>
        <dbReference type="SAM" id="SignalP"/>
    </source>
</evidence>
<protein>
    <submittedName>
        <fullName evidence="3">Uncharacterized protein</fullName>
    </submittedName>
</protein>
<feature type="signal peptide" evidence="2">
    <location>
        <begin position="1"/>
        <end position="26"/>
    </location>
</feature>
<feature type="transmembrane region" description="Helical" evidence="1">
    <location>
        <begin position="660"/>
        <end position="684"/>
    </location>
</feature>
<dbReference type="Proteomes" id="UP000440041">
    <property type="component" value="Unassembled WGS sequence"/>
</dbReference>
<feature type="transmembrane region" description="Helical" evidence="1">
    <location>
        <begin position="287"/>
        <end position="312"/>
    </location>
</feature>
<dbReference type="AlphaFoldDB" id="A0A6A2W4N7"/>
<dbReference type="OrthoDB" id="5125523at2"/>
<gene>
    <name evidence="3" type="ORF">DSM100238_0064</name>
</gene>
<comment type="caution">
    <text evidence="3">The sequence shown here is derived from an EMBL/GenBank/DDBJ whole genome shotgun (WGS) entry which is preliminary data.</text>
</comment>
<keyword evidence="1" id="KW-0472">Membrane</keyword>
<reference evidence="3 4" key="1">
    <citation type="submission" date="2019-09" db="EMBL/GenBank/DDBJ databases">
        <title>Characterization of the phylogenetic diversity of two novel species belonging to the genus Bifidobacterium: Bifidobacterium cebidarum sp. nov. and Bifidobacterium leontopitheci sp. nov.</title>
        <authorList>
            <person name="Lugli G.A."/>
            <person name="Duranti S."/>
            <person name="Milani C."/>
            <person name="Turroni F."/>
            <person name="Ventura M."/>
        </authorList>
    </citation>
    <scope>NUCLEOTIDE SEQUENCE [LARGE SCALE GENOMIC DNA]</scope>
    <source>
        <strain evidence="3 4">DSM 100238</strain>
    </source>
</reference>
<keyword evidence="4" id="KW-1185">Reference proteome</keyword>
<accession>A0A6A2W4N7</accession>
<feature type="transmembrane region" description="Helical" evidence="1">
    <location>
        <begin position="617"/>
        <end position="639"/>
    </location>
</feature>
<sequence>MNNRLFSMTIAFAVLFSVIFSFMLVAQEDTAPAIAHYDDVYLEIVAAGSLDSTPGAEEEPVGMLKPFAQSLASQDADHVSAAQAIDTMSRIAKDNGVTLVLTVPDAKRPHTGRIAYVSTYPGSLGETWLRDGYPDVLPRLMTTRVKPVSDSGRLGVGGSYALVGGNSASRSKAAHQLVSKLPAMGYSITAWRMNIARTFLNLPEQLCIAALLSLLLCALLALLFAMLNAKGYAVYQLHGYARRQIWVRDVRANLRASLLAGVGIIVLAACTYAAIDGFAQWQRMLRAFAVVLAVFLLVIALFHVGGMRLATLQPVLSGLKGHIPVGRATLDMYVIRVPAALVSMATVSALMTAGVSVGQARQRLAYWGDNGSVAYVEGFRGSATDADMGAYLQWVAHENQAGKVIRAYKTRLSDIRDDTSSTSAVSGNVLIVNTAYLRRNVIKDSSGTRIRAVPDGKVLLVIPQERSGDADAIGQIVSAYVHEQWAQTQLIHKYGWQEYLEHEQDTEFNDAPGPGIETVTGLKGQAAFDYRFTQNSNADDIADVGHAQTGTIIIGIDPSSDVDNLFDYSTESMSLFFSDPDQAWKELKQAGLDTAITAMSTPAKLTLNEIAEAQRSLYQAVASFILGVLVLVMSGVALARTHVRGRAQEVFARYIHGWAFIRIHAPLVITETVLFGAIMLNGIHRYVQLLQYYDPVSRTYDFNPAVSMVEVVVICVISVVVCMAVTTHDTKMLCERHARAE</sequence>
<keyword evidence="2" id="KW-0732">Signal</keyword>
<keyword evidence="1" id="KW-0812">Transmembrane</keyword>
<feature type="transmembrane region" description="Helical" evidence="1">
    <location>
        <begin position="704"/>
        <end position="726"/>
    </location>
</feature>
<feature type="transmembrane region" description="Helical" evidence="1">
    <location>
        <begin position="208"/>
        <end position="235"/>
    </location>
</feature>
<evidence type="ECO:0000313" key="4">
    <source>
        <dbReference type="Proteomes" id="UP000440041"/>
    </source>
</evidence>
<feature type="transmembrane region" description="Helical" evidence="1">
    <location>
        <begin position="256"/>
        <end position="275"/>
    </location>
</feature>
<name>A0A6A2W4N7_9BIFI</name>
<evidence type="ECO:0000256" key="1">
    <source>
        <dbReference type="SAM" id="Phobius"/>
    </source>
</evidence>
<dbReference type="RefSeq" id="WP_152354771.1">
    <property type="nucleotide sequence ID" value="NZ_JBKZAQ010000007.1"/>
</dbReference>